<dbReference type="OrthoDB" id="188042at2759"/>
<name>A0A5N6TQQ6_ASPAV</name>
<accession>A0A5N6TQQ6</accession>
<evidence type="ECO:0000313" key="2">
    <source>
        <dbReference type="Proteomes" id="UP000325780"/>
    </source>
</evidence>
<dbReference type="Proteomes" id="UP000325780">
    <property type="component" value="Unassembled WGS sequence"/>
</dbReference>
<dbReference type="AlphaFoldDB" id="A0A5N6TQQ6"/>
<evidence type="ECO:0000313" key="1">
    <source>
        <dbReference type="EMBL" id="KAE8148640.1"/>
    </source>
</evidence>
<keyword evidence="2" id="KW-1185">Reference proteome</keyword>
<proteinExistence type="predicted"/>
<reference evidence="1 2" key="1">
    <citation type="submission" date="2019-04" db="EMBL/GenBank/DDBJ databases">
        <title>Friends and foes A comparative genomics study of 23 Aspergillus species from section Flavi.</title>
        <authorList>
            <consortium name="DOE Joint Genome Institute"/>
            <person name="Kjaerbolling I."/>
            <person name="Vesth T."/>
            <person name="Frisvad J.C."/>
            <person name="Nybo J.L."/>
            <person name="Theobald S."/>
            <person name="Kildgaard S."/>
            <person name="Isbrandt T."/>
            <person name="Kuo A."/>
            <person name="Sato A."/>
            <person name="Lyhne E.K."/>
            <person name="Kogle M.E."/>
            <person name="Wiebenga A."/>
            <person name="Kun R.S."/>
            <person name="Lubbers R.J."/>
            <person name="Makela M.R."/>
            <person name="Barry K."/>
            <person name="Chovatia M."/>
            <person name="Clum A."/>
            <person name="Daum C."/>
            <person name="Haridas S."/>
            <person name="He G."/>
            <person name="LaButti K."/>
            <person name="Lipzen A."/>
            <person name="Mondo S."/>
            <person name="Riley R."/>
            <person name="Salamov A."/>
            <person name="Simmons B.A."/>
            <person name="Magnuson J.K."/>
            <person name="Henrissat B."/>
            <person name="Mortensen U.H."/>
            <person name="Larsen T.O."/>
            <person name="Devries R.P."/>
            <person name="Grigoriev I.V."/>
            <person name="Machida M."/>
            <person name="Baker S.E."/>
            <person name="Andersen M.R."/>
        </authorList>
    </citation>
    <scope>NUCLEOTIDE SEQUENCE [LARGE SCALE GENOMIC DNA]</scope>
    <source>
        <strain evidence="1 2">IBT 18842</strain>
    </source>
</reference>
<sequence length="162" mass="17678">MSVNNLLRVSIESKRFPGSFLRIDGRGVEEFTGSGSGIVNAQTRVGSYETLIIVNHPEDNTFSILSSVFTNTYLRLDGSEVSSDERYPSGAGTVNCQFGSRTFEKFRFVDQEDGSKAIMSVRFPDVYLRLENSSKAGGAGGGGTVNCQSYVGSYEKFVVRVL</sequence>
<dbReference type="CDD" id="cd00257">
    <property type="entry name" value="beta-trefoil_FSCN-like"/>
    <property type="match status" value="1"/>
</dbReference>
<protein>
    <submittedName>
        <fullName evidence="1">Uncharacterized protein</fullName>
    </submittedName>
</protein>
<dbReference type="EMBL" id="ML742152">
    <property type="protein sequence ID" value="KAE8148640.1"/>
    <property type="molecule type" value="Genomic_DNA"/>
</dbReference>
<organism evidence="1 2">
    <name type="scientific">Aspergillus avenaceus</name>
    <dbReference type="NCBI Taxonomy" id="36643"/>
    <lineage>
        <taxon>Eukaryota</taxon>
        <taxon>Fungi</taxon>
        <taxon>Dikarya</taxon>
        <taxon>Ascomycota</taxon>
        <taxon>Pezizomycotina</taxon>
        <taxon>Eurotiomycetes</taxon>
        <taxon>Eurotiomycetidae</taxon>
        <taxon>Eurotiales</taxon>
        <taxon>Aspergillaceae</taxon>
        <taxon>Aspergillus</taxon>
        <taxon>Aspergillus subgen. Circumdati</taxon>
    </lineage>
</organism>
<gene>
    <name evidence="1" type="ORF">BDV25DRAFT_157921</name>
</gene>